<sequence>MTSLEAKSPSSSDSPYPDCTPFMNWTEDQLETVGEQAVVFRSLVATVKSQHAFDDLVEAKMVNFIDFVTLKSSQSADVFLDSLASPSDDSLINFIQYIVVLISSARERIITTTMKMLEKLIIFCSVQIPLALIKADLVPQLIKTLNPQSLSFAEAAEIHVYLLKIIWNTLWVSTLNGLTRLGIKDGSEQQAVRKTILKQVLFPSEKYICHLCMNRYSIVDGEQSRDFLTLLAQLLRISPSYQPTMEFVLDMPVVLTIPSCLIVPGQTRYLR</sequence>
<comment type="caution">
    <text evidence="1">The sequence shown here is derived from an EMBL/GenBank/DDBJ whole genome shotgun (WGS) entry which is preliminary data.</text>
</comment>
<gene>
    <name evidence="1" type="ORF">BLNAU_14933</name>
</gene>
<accession>A0ABQ9XDV3</accession>
<dbReference type="Proteomes" id="UP001281761">
    <property type="component" value="Unassembled WGS sequence"/>
</dbReference>
<organism evidence="1 2">
    <name type="scientific">Blattamonas nauphoetae</name>
    <dbReference type="NCBI Taxonomy" id="2049346"/>
    <lineage>
        <taxon>Eukaryota</taxon>
        <taxon>Metamonada</taxon>
        <taxon>Preaxostyla</taxon>
        <taxon>Oxymonadida</taxon>
        <taxon>Blattamonas</taxon>
    </lineage>
</organism>
<keyword evidence="2" id="KW-1185">Reference proteome</keyword>
<reference evidence="1 2" key="1">
    <citation type="journal article" date="2022" name="bioRxiv">
        <title>Genomics of Preaxostyla Flagellates Illuminates Evolutionary Transitions and the Path Towards Mitochondrial Loss.</title>
        <authorList>
            <person name="Novak L.V.F."/>
            <person name="Treitli S.C."/>
            <person name="Pyrih J."/>
            <person name="Halakuc P."/>
            <person name="Pipaliya S.V."/>
            <person name="Vacek V."/>
            <person name="Brzon O."/>
            <person name="Soukal P."/>
            <person name="Eme L."/>
            <person name="Dacks J.B."/>
            <person name="Karnkowska A."/>
            <person name="Elias M."/>
            <person name="Hampl V."/>
        </authorList>
    </citation>
    <scope>NUCLEOTIDE SEQUENCE [LARGE SCALE GENOMIC DNA]</scope>
    <source>
        <strain evidence="1">NAU3</strain>
        <tissue evidence="1">Gut</tissue>
    </source>
</reference>
<protein>
    <submittedName>
        <fullName evidence="1">Uncharacterized protein</fullName>
    </submittedName>
</protein>
<evidence type="ECO:0000313" key="2">
    <source>
        <dbReference type="Proteomes" id="UP001281761"/>
    </source>
</evidence>
<dbReference type="EMBL" id="JARBJD010000142">
    <property type="protein sequence ID" value="KAK2950131.1"/>
    <property type="molecule type" value="Genomic_DNA"/>
</dbReference>
<evidence type="ECO:0000313" key="1">
    <source>
        <dbReference type="EMBL" id="KAK2950131.1"/>
    </source>
</evidence>
<name>A0ABQ9XDV3_9EUKA</name>
<proteinExistence type="predicted"/>